<dbReference type="EMBL" id="AOMD01000015">
    <property type="protein sequence ID" value="EMA46033.1"/>
    <property type="molecule type" value="Genomic_DNA"/>
</dbReference>
<dbReference type="InParanoid" id="M0ML05"/>
<dbReference type="InterPro" id="IPR012292">
    <property type="entry name" value="Globin/Proto"/>
</dbReference>
<protein>
    <submittedName>
        <fullName evidence="6">Globin</fullName>
    </submittedName>
</protein>
<dbReference type="InterPro" id="IPR016339">
    <property type="entry name" value="Hemoglobin_trunc_I"/>
</dbReference>
<evidence type="ECO:0000256" key="1">
    <source>
        <dbReference type="ARBA" id="ARBA00009660"/>
    </source>
</evidence>
<dbReference type="PATRIC" id="fig|1227455.4.peg.1018"/>
<dbReference type="Gene3D" id="1.10.490.10">
    <property type="entry name" value="Globins"/>
    <property type="match status" value="1"/>
</dbReference>
<dbReference type="Pfam" id="PF01152">
    <property type="entry name" value="Bac_globin"/>
    <property type="match status" value="1"/>
</dbReference>
<evidence type="ECO:0000256" key="5">
    <source>
        <dbReference type="ARBA" id="ARBA00023004"/>
    </source>
</evidence>
<comment type="similarity">
    <text evidence="1">Belongs to the truncated hemoglobin family. Group I subfamily.</text>
</comment>
<evidence type="ECO:0000313" key="6">
    <source>
        <dbReference type="EMBL" id="EMA46033.1"/>
    </source>
</evidence>
<sequence length="128" mass="13915">MTLHPLMMSATSSMYEDIGGNEAIEAVVSDFYKRVLDDPLLEPYFEETDMDALFAHQVQFVSAVAGGPVDYEGDDMQNAHEGMAITEEAFSHVAGHLADALRANGVSEPHVETIIEEVATLEDDVVGQ</sequence>
<comment type="caution">
    <text evidence="6">The sequence shown here is derived from an EMBL/GenBank/DDBJ whole genome shotgun (WGS) entry which is preliminary data.</text>
</comment>
<dbReference type="GO" id="GO:0019825">
    <property type="term" value="F:oxygen binding"/>
    <property type="evidence" value="ECO:0007669"/>
    <property type="project" value="InterPro"/>
</dbReference>
<dbReference type="PIRSF" id="PIRSF002030">
    <property type="entry name" value="Globin_Protozoa/Cyanobacteria"/>
    <property type="match status" value="1"/>
</dbReference>
<proteinExistence type="inferred from homology"/>
<keyword evidence="7" id="KW-1185">Reference proteome</keyword>
<keyword evidence="2" id="KW-0813">Transport</keyword>
<evidence type="ECO:0000313" key="7">
    <source>
        <dbReference type="Proteomes" id="UP000011669"/>
    </source>
</evidence>
<dbReference type="STRING" id="1227455.C449_04992"/>
<evidence type="ECO:0000256" key="2">
    <source>
        <dbReference type="ARBA" id="ARBA00022448"/>
    </source>
</evidence>
<keyword evidence="3" id="KW-0349">Heme</keyword>
<organism evidence="6 7">
    <name type="scientific">Halococcus saccharolyticus DSM 5350</name>
    <dbReference type="NCBI Taxonomy" id="1227455"/>
    <lineage>
        <taxon>Archaea</taxon>
        <taxon>Methanobacteriati</taxon>
        <taxon>Methanobacteriota</taxon>
        <taxon>Stenosarchaea group</taxon>
        <taxon>Halobacteria</taxon>
        <taxon>Halobacteriales</taxon>
        <taxon>Halococcaceae</taxon>
        <taxon>Halococcus</taxon>
    </lineage>
</organism>
<reference evidence="6 7" key="1">
    <citation type="journal article" date="2014" name="PLoS Genet.">
        <title>Phylogenetically driven sequencing of extremely halophilic archaea reveals strategies for static and dynamic osmo-response.</title>
        <authorList>
            <person name="Becker E.A."/>
            <person name="Seitzer P.M."/>
            <person name="Tritt A."/>
            <person name="Larsen D."/>
            <person name="Krusor M."/>
            <person name="Yao A.I."/>
            <person name="Wu D."/>
            <person name="Madern D."/>
            <person name="Eisen J.A."/>
            <person name="Darling A.E."/>
            <person name="Facciotti M.T."/>
        </authorList>
    </citation>
    <scope>NUCLEOTIDE SEQUENCE [LARGE SCALE GENOMIC DNA]</scope>
    <source>
        <strain evidence="6 7">DSM 5350</strain>
    </source>
</reference>
<name>M0ML05_9EURY</name>
<dbReference type="GO" id="GO:0020037">
    <property type="term" value="F:heme binding"/>
    <property type="evidence" value="ECO:0007669"/>
    <property type="project" value="InterPro"/>
</dbReference>
<evidence type="ECO:0000256" key="4">
    <source>
        <dbReference type="ARBA" id="ARBA00022723"/>
    </source>
</evidence>
<dbReference type="GO" id="GO:0046872">
    <property type="term" value="F:metal ion binding"/>
    <property type="evidence" value="ECO:0007669"/>
    <property type="project" value="UniProtKB-KW"/>
</dbReference>
<gene>
    <name evidence="6" type="ORF">C449_04992</name>
</gene>
<dbReference type="RefSeq" id="WP_006076854.1">
    <property type="nucleotide sequence ID" value="NZ_AOMD01000015.1"/>
</dbReference>
<dbReference type="InterPro" id="IPR009050">
    <property type="entry name" value="Globin-like_sf"/>
</dbReference>
<dbReference type="SUPFAM" id="SSF46458">
    <property type="entry name" value="Globin-like"/>
    <property type="match status" value="1"/>
</dbReference>
<dbReference type="AlphaFoldDB" id="M0ML05"/>
<evidence type="ECO:0000256" key="3">
    <source>
        <dbReference type="ARBA" id="ARBA00022617"/>
    </source>
</evidence>
<dbReference type="Proteomes" id="UP000011669">
    <property type="component" value="Unassembled WGS sequence"/>
</dbReference>
<keyword evidence="4" id="KW-0479">Metal-binding</keyword>
<dbReference type="InterPro" id="IPR001486">
    <property type="entry name" value="Hemoglobin_trunc"/>
</dbReference>
<keyword evidence="5" id="KW-0408">Iron</keyword>
<accession>M0ML05</accession>
<dbReference type="CDD" id="cd00454">
    <property type="entry name" value="TrHb1_N"/>
    <property type="match status" value="1"/>
</dbReference>